<keyword evidence="2" id="KW-1185">Reference proteome</keyword>
<accession>A0A318SRF5</accession>
<name>A0A318SRF5_9DEIO</name>
<reference evidence="1 2" key="1">
    <citation type="submission" date="2018-06" db="EMBL/GenBank/DDBJ databases">
        <title>Genomic Encyclopedia of Type Strains, Phase IV (KMG-IV): sequencing the most valuable type-strain genomes for metagenomic binning, comparative biology and taxonomic classification.</title>
        <authorList>
            <person name="Goeker M."/>
        </authorList>
    </citation>
    <scope>NUCLEOTIDE SEQUENCE [LARGE SCALE GENOMIC DNA]</scope>
    <source>
        <strain evidence="1 2">DSM 18048</strain>
    </source>
</reference>
<comment type="caution">
    <text evidence="1">The sequence shown here is derived from an EMBL/GenBank/DDBJ whole genome shotgun (WGS) entry which is preliminary data.</text>
</comment>
<gene>
    <name evidence="1" type="ORF">DES52_10220</name>
</gene>
<evidence type="ECO:0000313" key="1">
    <source>
        <dbReference type="EMBL" id="PYE55657.1"/>
    </source>
</evidence>
<organism evidence="1 2">
    <name type="scientific">Deinococcus yavapaiensis KR-236</name>
    <dbReference type="NCBI Taxonomy" id="694435"/>
    <lineage>
        <taxon>Bacteria</taxon>
        <taxon>Thermotogati</taxon>
        <taxon>Deinococcota</taxon>
        <taxon>Deinococci</taxon>
        <taxon>Deinococcales</taxon>
        <taxon>Deinococcaceae</taxon>
        <taxon>Deinococcus</taxon>
    </lineage>
</organism>
<dbReference type="EMBL" id="QJSX01000002">
    <property type="protein sequence ID" value="PYE55657.1"/>
    <property type="molecule type" value="Genomic_DNA"/>
</dbReference>
<sequence>MVEQGSENKTVRTASVEMESYEAPKLEFLGTWHDMTRVTGGTGSGGADTGDFD</sequence>
<evidence type="ECO:0000313" key="2">
    <source>
        <dbReference type="Proteomes" id="UP000248326"/>
    </source>
</evidence>
<protein>
    <submittedName>
        <fullName evidence="1">Uncharacterized protein</fullName>
    </submittedName>
</protein>
<dbReference type="Proteomes" id="UP000248326">
    <property type="component" value="Unassembled WGS sequence"/>
</dbReference>
<dbReference type="AlphaFoldDB" id="A0A318SRF5"/>
<proteinExistence type="predicted"/>